<evidence type="ECO:0000313" key="2">
    <source>
        <dbReference type="EMBL" id="GMN63525.1"/>
    </source>
</evidence>
<dbReference type="EMBL" id="BTGU01000151">
    <property type="protein sequence ID" value="GMN63525.1"/>
    <property type="molecule type" value="Genomic_DNA"/>
</dbReference>
<dbReference type="Proteomes" id="UP001187192">
    <property type="component" value="Unassembled WGS sequence"/>
</dbReference>
<sequence>MESKSPGRNSVQEICHLAVKLARDSRPAGGIRAQAWLETRAIFLGLRSRGPARREVWPRARAIGRFGFIHTAAVGSVGFVATAVGGNFVQGLPLNVPPEVTEATLGGRTPEQLVGVSKVLCLASHNVGPNWDKLNLNDSEEDGSEGDIHYDFGPSKNWGYQSDFLLGDTYFGFSTVGDVVGSYGVLERLRVSGVPQSMESLKIRASGAPPSMESPELEIVSSLGHE</sequence>
<reference evidence="2" key="1">
    <citation type="submission" date="2023-07" db="EMBL/GenBank/DDBJ databases">
        <title>draft genome sequence of fig (Ficus carica).</title>
        <authorList>
            <person name="Takahashi T."/>
            <person name="Nishimura K."/>
        </authorList>
    </citation>
    <scope>NUCLEOTIDE SEQUENCE</scope>
</reference>
<dbReference type="AlphaFoldDB" id="A0AA88DWY9"/>
<comment type="caution">
    <text evidence="2">The sequence shown here is derived from an EMBL/GenBank/DDBJ whole genome shotgun (WGS) entry which is preliminary data.</text>
</comment>
<evidence type="ECO:0000313" key="3">
    <source>
        <dbReference type="Proteomes" id="UP001187192"/>
    </source>
</evidence>
<name>A0AA88DWY9_FICCA</name>
<keyword evidence="3" id="KW-1185">Reference proteome</keyword>
<proteinExistence type="predicted"/>
<organism evidence="2 3">
    <name type="scientific">Ficus carica</name>
    <name type="common">Common fig</name>
    <dbReference type="NCBI Taxonomy" id="3494"/>
    <lineage>
        <taxon>Eukaryota</taxon>
        <taxon>Viridiplantae</taxon>
        <taxon>Streptophyta</taxon>
        <taxon>Embryophyta</taxon>
        <taxon>Tracheophyta</taxon>
        <taxon>Spermatophyta</taxon>
        <taxon>Magnoliopsida</taxon>
        <taxon>eudicotyledons</taxon>
        <taxon>Gunneridae</taxon>
        <taxon>Pentapetalae</taxon>
        <taxon>rosids</taxon>
        <taxon>fabids</taxon>
        <taxon>Rosales</taxon>
        <taxon>Moraceae</taxon>
        <taxon>Ficeae</taxon>
        <taxon>Ficus</taxon>
    </lineage>
</organism>
<evidence type="ECO:0000256" key="1">
    <source>
        <dbReference type="SAM" id="MobiDB-lite"/>
    </source>
</evidence>
<gene>
    <name evidence="2" type="ORF">TIFTF001_032583</name>
</gene>
<protein>
    <submittedName>
        <fullName evidence="2">Uncharacterized protein</fullName>
    </submittedName>
</protein>
<feature type="region of interest" description="Disordered" evidence="1">
    <location>
        <begin position="203"/>
        <end position="226"/>
    </location>
</feature>
<accession>A0AA88DWY9</accession>